<keyword evidence="2" id="KW-1185">Reference proteome</keyword>
<dbReference type="Proteomes" id="UP001281147">
    <property type="component" value="Unassembled WGS sequence"/>
</dbReference>
<evidence type="ECO:0000313" key="1">
    <source>
        <dbReference type="EMBL" id="KAK3721580.1"/>
    </source>
</evidence>
<dbReference type="EMBL" id="JAUTXU010000017">
    <property type="protein sequence ID" value="KAK3721580.1"/>
    <property type="molecule type" value="Genomic_DNA"/>
</dbReference>
<comment type="caution">
    <text evidence="1">The sequence shown here is derived from an EMBL/GenBank/DDBJ whole genome shotgun (WGS) entry which is preliminary data.</text>
</comment>
<protein>
    <submittedName>
        <fullName evidence="1">Uncharacterized protein</fullName>
    </submittedName>
</protein>
<organism evidence="1 2">
    <name type="scientific">Vermiconidia calcicola</name>
    <dbReference type="NCBI Taxonomy" id="1690605"/>
    <lineage>
        <taxon>Eukaryota</taxon>
        <taxon>Fungi</taxon>
        <taxon>Dikarya</taxon>
        <taxon>Ascomycota</taxon>
        <taxon>Pezizomycotina</taxon>
        <taxon>Dothideomycetes</taxon>
        <taxon>Dothideomycetidae</taxon>
        <taxon>Mycosphaerellales</taxon>
        <taxon>Extremaceae</taxon>
        <taxon>Vermiconidia</taxon>
    </lineage>
</organism>
<accession>A0ACC3NSQ3</accession>
<name>A0ACC3NSQ3_9PEZI</name>
<proteinExistence type="predicted"/>
<sequence>MAPRRKKSKPNPEERDGLPDQPGNEASSAQKEQSDETNAIIPTTNAQQQTTTEQPSSASTAANSASWYGSWRSSSKSSPVAAQIARESISVAQGATKESSEATRPPASVSKSMRGSRKSVPLAAEATRVHATSDASNKSRPRFPSEEKLSVVEEPAKVVMEEAKLPPEPAVSAETSTDTGTKMQSGTWFWWSRPDGYGYDGEKKGKVPDVEVEEASSTPLPGTPVTELAEPAMSNAAAASNVDGGADAGKQDDTLRPEMAAIQKPSRSWFGLWSSTQNEHAAVEEQATKDAAKEAPPEITVSTEPQSTEETVKDVESSNTNGQNGTKEQPKPSGWAFWSSDKPKDAAPTPGGTQKQIGELAVADTPSQSRPEAAQFNEQQHESKVVPPEEEPRRSASLLRPKRGKNERNKDLRPEAATTPQSGSSAAPTPSASGASTPSGGAHQALEASSILSRLPDYSKPSIKQQQQRPNLILPSFDSTFPLAPNPGYVERLTTYLASSLRIPGSESQSPAQHVFRSSSPLKVKKAIALGIHGYFPGILVQKFIGQPRGTSVRFANYAATALKTWCSEHQPEGKEAEIETVALEGEGIIADRVATLWKLLLNWLSHIKQADFILVACHSQGVPVAIMLVAKLIQLGCLSPNVRVGVCAMAGINLGPFLEYRSRLWGSTADELFEFADAKSSVSRAYAESLDICLRNNVRVTLCGSLDDQLVSMESSLHMPVHHPYVNRAVYIDGRIHAPNFLTHLVVFAIKLRNRGVSDHGLIRELSAPLAGSIVGGEGHSRVYDEPEVYKLAIDFALGSTDATPASSASSSTATPSAKATETAKDQRRNSTTLPTSPAIANNLRRSSLSSTIIGVPNRTGIAPIVTAYEPPPTSANVNPFYLPWAVRGMLEEDLVKREMRAEVEELVREFDNWKPTSKVLKDVRFRLECVRGMV</sequence>
<reference evidence="1" key="1">
    <citation type="submission" date="2023-07" db="EMBL/GenBank/DDBJ databases">
        <title>Black Yeasts Isolated from many extreme environments.</title>
        <authorList>
            <person name="Coleine C."/>
            <person name="Stajich J.E."/>
            <person name="Selbmann L."/>
        </authorList>
    </citation>
    <scope>NUCLEOTIDE SEQUENCE</scope>
    <source>
        <strain evidence="1">CCFEE 5714</strain>
    </source>
</reference>
<evidence type="ECO:0000313" key="2">
    <source>
        <dbReference type="Proteomes" id="UP001281147"/>
    </source>
</evidence>
<gene>
    <name evidence="1" type="ORF">LTR37_003136</name>
</gene>